<evidence type="ECO:0000313" key="1">
    <source>
        <dbReference type="EMBL" id="OHU47319.1"/>
    </source>
</evidence>
<dbReference type="EMBL" id="MLIQ01000042">
    <property type="protein sequence ID" value="OHU47319.1"/>
    <property type="molecule type" value="Genomic_DNA"/>
</dbReference>
<organism evidence="1 2">
    <name type="scientific">Mycobacteroides chelonae</name>
    <name type="common">Mycobacterium chelonae</name>
    <dbReference type="NCBI Taxonomy" id="1774"/>
    <lineage>
        <taxon>Bacteria</taxon>
        <taxon>Bacillati</taxon>
        <taxon>Actinomycetota</taxon>
        <taxon>Actinomycetes</taxon>
        <taxon>Mycobacteriales</taxon>
        <taxon>Mycobacteriaceae</taxon>
        <taxon>Mycobacteroides</taxon>
    </lineage>
</organism>
<sequence>MGDNVIETDASTDLWQRQAFADTVFLASQKGMPLSPGSDLGLHHLMQMRIRAQNMSGSKLGRWLGWAQCAVVAAGVGLTLDDMKAINKRCISDAACQTA</sequence>
<accession>A0A1S1LHQ0</accession>
<dbReference type="AlphaFoldDB" id="A0A1S1LHQ0"/>
<dbReference type="RefSeq" id="WP_070947938.1">
    <property type="nucleotide sequence ID" value="NZ_MLIQ01000042.1"/>
</dbReference>
<reference evidence="1 2" key="1">
    <citation type="submission" date="2016-10" db="EMBL/GenBank/DDBJ databases">
        <title>Evaluation of Human, Veterinary and Environmental Mycobacterium chelonae Isolates by Core Genome Phylogenomic Analysis, Targeted Gene Comparison, and Anti-microbial Susceptibility Patterns: A Tale of Mistaken Identities.</title>
        <authorList>
            <person name="Fogelson S.B."/>
            <person name="Camus A.C."/>
            <person name="Lorenz W."/>
            <person name="Vasireddy R."/>
            <person name="Vasireddy S."/>
            <person name="Smith T."/>
            <person name="Brown-Elliott B.A."/>
            <person name="Wallace R.J.Jr."/>
            <person name="Hasan N.A."/>
            <person name="Reischl U."/>
            <person name="Sanchez S."/>
        </authorList>
    </citation>
    <scope>NUCLEOTIDE SEQUENCE [LARGE SCALE GENOMIC DNA]</scope>
    <source>
        <strain evidence="1 2">15515</strain>
    </source>
</reference>
<protein>
    <submittedName>
        <fullName evidence="1">Uncharacterized protein</fullName>
    </submittedName>
</protein>
<name>A0A1S1LHQ0_MYCCH</name>
<proteinExistence type="predicted"/>
<gene>
    <name evidence="1" type="ORF">BKG82_27085</name>
</gene>
<evidence type="ECO:0000313" key="2">
    <source>
        <dbReference type="Proteomes" id="UP000180043"/>
    </source>
</evidence>
<comment type="caution">
    <text evidence="1">The sequence shown here is derived from an EMBL/GenBank/DDBJ whole genome shotgun (WGS) entry which is preliminary data.</text>
</comment>
<dbReference type="Proteomes" id="UP000180043">
    <property type="component" value="Unassembled WGS sequence"/>
</dbReference>